<feature type="domain" description="Ig-like" evidence="3">
    <location>
        <begin position="32"/>
        <end position="141"/>
    </location>
</feature>
<dbReference type="SUPFAM" id="SSF48726">
    <property type="entry name" value="Immunoglobulin"/>
    <property type="match status" value="1"/>
</dbReference>
<evidence type="ECO:0000259" key="3">
    <source>
        <dbReference type="PROSITE" id="PS50835"/>
    </source>
</evidence>
<evidence type="ECO:0000313" key="5">
    <source>
        <dbReference type="Proteomes" id="UP000694892"/>
    </source>
</evidence>
<dbReference type="AlphaFoldDB" id="A0A974CDH5"/>
<keyword evidence="1" id="KW-0732">Signal</keyword>
<organism evidence="4 5">
    <name type="scientific">Xenopus laevis</name>
    <name type="common">African clawed frog</name>
    <dbReference type="NCBI Taxonomy" id="8355"/>
    <lineage>
        <taxon>Eukaryota</taxon>
        <taxon>Metazoa</taxon>
        <taxon>Chordata</taxon>
        <taxon>Craniata</taxon>
        <taxon>Vertebrata</taxon>
        <taxon>Euteleostomi</taxon>
        <taxon>Amphibia</taxon>
        <taxon>Batrachia</taxon>
        <taxon>Anura</taxon>
        <taxon>Pipoidea</taxon>
        <taxon>Pipidae</taxon>
        <taxon>Xenopodinae</taxon>
        <taxon>Xenopus</taxon>
        <taxon>Xenopus</taxon>
    </lineage>
</organism>
<sequence>MGFLGSFAFYCDSQRHLGQWERVVYVCLCLSADVVQTPGLVVSRPGANVSLLCEHKDSGFLYKFWYRQEKHRPLTFIGSVHTTQRPNMDREFDGRIKIQPQSAQSAQLIISNVSPSDAAIYYCTSSPHSDTGRGRLCAELTDTPPPSLHNCLTPPYVQMM</sequence>
<name>A0A974CDH5_XENLA</name>
<dbReference type="GO" id="GO:0007166">
    <property type="term" value="P:cell surface receptor signaling pathway"/>
    <property type="evidence" value="ECO:0007669"/>
    <property type="project" value="TreeGrafter"/>
</dbReference>
<dbReference type="Proteomes" id="UP000694892">
    <property type="component" value="Chromosome 7L"/>
</dbReference>
<accession>A0A974CDH5</accession>
<evidence type="ECO:0000256" key="2">
    <source>
        <dbReference type="ARBA" id="ARBA00022859"/>
    </source>
</evidence>
<evidence type="ECO:0000256" key="1">
    <source>
        <dbReference type="ARBA" id="ARBA00022729"/>
    </source>
</evidence>
<dbReference type="OMA" id="METEFHC"/>
<dbReference type="GO" id="GO:0002376">
    <property type="term" value="P:immune system process"/>
    <property type="evidence" value="ECO:0007669"/>
    <property type="project" value="UniProtKB-KW"/>
</dbReference>
<dbReference type="InterPro" id="IPR007110">
    <property type="entry name" value="Ig-like_dom"/>
</dbReference>
<dbReference type="EMBL" id="CM004478">
    <property type="protein sequence ID" value="OCT71213.1"/>
    <property type="molecule type" value="Genomic_DNA"/>
</dbReference>
<keyword evidence="2" id="KW-0391">Immunity</keyword>
<reference evidence="5" key="1">
    <citation type="journal article" date="2016" name="Nature">
        <title>Genome evolution in the allotetraploid frog Xenopus laevis.</title>
        <authorList>
            <person name="Session A.M."/>
            <person name="Uno Y."/>
            <person name="Kwon T."/>
            <person name="Chapman J.A."/>
            <person name="Toyoda A."/>
            <person name="Takahashi S."/>
            <person name="Fukui A."/>
            <person name="Hikosaka A."/>
            <person name="Suzuki A."/>
            <person name="Kondo M."/>
            <person name="van Heeringen S.J."/>
            <person name="Quigley I."/>
            <person name="Heinz S."/>
            <person name="Ogino H."/>
            <person name="Ochi H."/>
            <person name="Hellsten U."/>
            <person name="Lyons J.B."/>
            <person name="Simakov O."/>
            <person name="Putnam N."/>
            <person name="Stites J."/>
            <person name="Kuroki Y."/>
            <person name="Tanaka T."/>
            <person name="Michiue T."/>
            <person name="Watanabe M."/>
            <person name="Bogdanovic O."/>
            <person name="Lister R."/>
            <person name="Georgiou G."/>
            <person name="Paranjpe S.S."/>
            <person name="van Kruijsbergen I."/>
            <person name="Shu S."/>
            <person name="Carlson J."/>
            <person name="Kinoshita T."/>
            <person name="Ohta Y."/>
            <person name="Mawaribuchi S."/>
            <person name="Jenkins J."/>
            <person name="Grimwood J."/>
            <person name="Schmutz J."/>
            <person name="Mitros T."/>
            <person name="Mozaffari S.V."/>
            <person name="Suzuki Y."/>
            <person name="Haramoto Y."/>
            <person name="Yamamoto T.S."/>
            <person name="Takagi C."/>
            <person name="Heald R."/>
            <person name="Miller K."/>
            <person name="Haudenschild C."/>
            <person name="Kitzman J."/>
            <person name="Nakayama T."/>
            <person name="Izutsu Y."/>
            <person name="Robert J."/>
            <person name="Fortriede J."/>
            <person name="Burns K."/>
            <person name="Lotay V."/>
            <person name="Karimi K."/>
            <person name="Yasuoka Y."/>
            <person name="Dichmann D.S."/>
            <person name="Flajnik M.F."/>
            <person name="Houston D.W."/>
            <person name="Shendure J."/>
            <person name="DuPasquier L."/>
            <person name="Vize P.D."/>
            <person name="Zorn A.M."/>
            <person name="Ito M."/>
            <person name="Marcotte E.M."/>
            <person name="Wallingford J.B."/>
            <person name="Ito Y."/>
            <person name="Asashima M."/>
            <person name="Ueno N."/>
            <person name="Matsuda Y."/>
            <person name="Veenstra G.J."/>
            <person name="Fujiyama A."/>
            <person name="Harland R.M."/>
            <person name="Taira M."/>
            <person name="Rokhsar D.S."/>
        </authorList>
    </citation>
    <scope>NUCLEOTIDE SEQUENCE [LARGE SCALE GENOMIC DNA]</scope>
    <source>
        <strain evidence="5">J</strain>
    </source>
</reference>
<dbReference type="Pfam" id="PF07686">
    <property type="entry name" value="V-set"/>
    <property type="match status" value="1"/>
</dbReference>
<dbReference type="InterPro" id="IPR036179">
    <property type="entry name" value="Ig-like_dom_sf"/>
</dbReference>
<dbReference type="InterPro" id="IPR003599">
    <property type="entry name" value="Ig_sub"/>
</dbReference>
<dbReference type="GO" id="GO:0005886">
    <property type="term" value="C:plasma membrane"/>
    <property type="evidence" value="ECO:0007669"/>
    <property type="project" value="TreeGrafter"/>
</dbReference>
<evidence type="ECO:0000313" key="4">
    <source>
        <dbReference type="EMBL" id="OCT71213.1"/>
    </source>
</evidence>
<dbReference type="Gene3D" id="2.60.40.10">
    <property type="entry name" value="Immunoglobulins"/>
    <property type="match status" value="1"/>
</dbReference>
<protein>
    <recommendedName>
        <fullName evidence="3">Ig-like domain-containing protein</fullName>
    </recommendedName>
</protein>
<dbReference type="PROSITE" id="PS50835">
    <property type="entry name" value="IG_LIKE"/>
    <property type="match status" value="1"/>
</dbReference>
<gene>
    <name evidence="4" type="ORF">XELAEV_18034191mg</name>
</gene>
<dbReference type="PANTHER" id="PTHR23268">
    <property type="entry name" value="T-CELL RECEPTOR BETA CHAIN"/>
    <property type="match status" value="1"/>
</dbReference>
<dbReference type="InterPro" id="IPR013106">
    <property type="entry name" value="Ig_V-set"/>
</dbReference>
<dbReference type="PANTHER" id="PTHR23268:SF124">
    <property type="entry name" value="IG-LIKE DOMAIN-CONTAINING PROTEIN"/>
    <property type="match status" value="1"/>
</dbReference>
<dbReference type="SMART" id="SM00406">
    <property type="entry name" value="IGv"/>
    <property type="match status" value="1"/>
</dbReference>
<dbReference type="SMART" id="SM00409">
    <property type="entry name" value="IG"/>
    <property type="match status" value="1"/>
</dbReference>
<dbReference type="InterPro" id="IPR013783">
    <property type="entry name" value="Ig-like_fold"/>
</dbReference>
<dbReference type="InterPro" id="IPR050413">
    <property type="entry name" value="TCR_beta_variable"/>
</dbReference>
<proteinExistence type="predicted"/>